<evidence type="ECO:0000313" key="2">
    <source>
        <dbReference type="Proteomes" id="UP000023067"/>
    </source>
</evidence>
<dbReference type="EMBL" id="JDYK01000019">
    <property type="protein sequence ID" value="EWS80099.1"/>
    <property type="molecule type" value="Genomic_DNA"/>
</dbReference>
<dbReference type="PANTHER" id="PTHR43649:SF12">
    <property type="entry name" value="DIACETYLCHITOBIOSE BINDING PROTEIN DASA"/>
    <property type="match status" value="1"/>
</dbReference>
<sequence>MMSPSLLARPSRRAFTGMSIAATGLLGLTACGEDAGPDPSLEASSQDRGAMDDFEADQQFTATEPLQLSILWTDWPEQPVLDSWQIFDRIKELSNVELQLTHVPFSDVVEKRSLLISAGDAPDLIPLIYRGDETPFVSSGAILPMSDVVEHMPNFRRYVEEWDLGEMVDGLRQADGKYYMLPGLQEVWVPSFSLIIRTDVWEQAGVPVPRAWDEVREGLRAIKAAHPESLPLADGFEGQSLINYGGYAFGTRAGWGFGNGMVGGIDAPFEYAATTPEYKAMVEYYRGLVEEGLLDPESLSAANDGSGAGGVAEKFAQGTCFAASGSSGTAIEFAQALDAAGGDASTIRLIPPPGGPGGSIMGPRNFWHGFMLSSRVAEREDFLAILQFLDWLYYGPAAREMTRWGVEGETYAKDGDGRITLTEGYSLNAFDLNVGAEIDIQTDLGFSTFLSEATESRSLKESYNSETFREYVEDVLATLEPMPPWAPAPLDEGELERSALMATSLKDAVDTNTLRFILGERDIQEWDAFVGELEAAGLADYLELYRGARERFVRSAS</sequence>
<dbReference type="CDD" id="cd13583">
    <property type="entry name" value="PBP2_AlgQ_like_4"/>
    <property type="match status" value="1"/>
</dbReference>
<protein>
    <submittedName>
        <fullName evidence="1">Sugar ABC transporter substrate-binding protein</fullName>
    </submittedName>
</protein>
<dbReference type="SUPFAM" id="SSF53850">
    <property type="entry name" value="Periplasmic binding protein-like II"/>
    <property type="match status" value="1"/>
</dbReference>
<comment type="caution">
    <text evidence="1">The sequence shown here is derived from an EMBL/GenBank/DDBJ whole genome shotgun (WGS) entry which is preliminary data.</text>
</comment>
<evidence type="ECO:0000313" key="1">
    <source>
        <dbReference type="EMBL" id="EWS80099.1"/>
    </source>
</evidence>
<name>Z9JPK4_9MICO</name>
<keyword evidence="2" id="KW-1185">Reference proteome</keyword>
<accession>Z9JPK4</accession>
<dbReference type="Proteomes" id="UP000023067">
    <property type="component" value="Unassembled WGS sequence"/>
</dbReference>
<organism evidence="1 2">
    <name type="scientific">Brachybacterium phenoliresistens</name>
    <dbReference type="NCBI Taxonomy" id="396014"/>
    <lineage>
        <taxon>Bacteria</taxon>
        <taxon>Bacillati</taxon>
        <taxon>Actinomycetota</taxon>
        <taxon>Actinomycetes</taxon>
        <taxon>Micrococcales</taxon>
        <taxon>Dermabacteraceae</taxon>
        <taxon>Brachybacterium</taxon>
    </lineage>
</organism>
<dbReference type="InterPro" id="IPR006059">
    <property type="entry name" value="SBP"/>
</dbReference>
<dbReference type="STRING" id="396014.BF93_05260"/>
<dbReference type="AlphaFoldDB" id="Z9JPK4"/>
<dbReference type="Pfam" id="PF01547">
    <property type="entry name" value="SBP_bac_1"/>
    <property type="match status" value="1"/>
</dbReference>
<proteinExistence type="predicted"/>
<dbReference type="HOGENOM" id="CLU_021021_2_1_11"/>
<dbReference type="PANTHER" id="PTHR43649">
    <property type="entry name" value="ARABINOSE-BINDING PROTEIN-RELATED"/>
    <property type="match status" value="1"/>
</dbReference>
<gene>
    <name evidence="1" type="ORF">BF93_05260</name>
</gene>
<dbReference type="PATRIC" id="fig|396014.3.peg.3082"/>
<reference evidence="1 2" key="1">
    <citation type="submission" date="2014-02" db="EMBL/GenBank/DDBJ databases">
        <title>Genome sequence of Brachybacterium phenoliresistens strain W13A50.</title>
        <authorList>
            <person name="Wang X."/>
        </authorList>
    </citation>
    <scope>NUCLEOTIDE SEQUENCE [LARGE SCALE GENOMIC DNA]</scope>
    <source>
        <strain evidence="1 2">W13A50</strain>
    </source>
</reference>
<dbReference type="InterPro" id="IPR050490">
    <property type="entry name" value="Bact_solute-bd_prot1"/>
</dbReference>
<dbReference type="eggNOG" id="COG1653">
    <property type="taxonomic scope" value="Bacteria"/>
</dbReference>
<dbReference type="Gene3D" id="3.40.190.10">
    <property type="entry name" value="Periplasmic binding protein-like II"/>
    <property type="match status" value="2"/>
</dbReference>